<evidence type="ECO:0000259" key="1">
    <source>
        <dbReference type="Pfam" id="PF00078"/>
    </source>
</evidence>
<dbReference type="PANTHER" id="PTHR33116:SF66">
    <property type="entry name" value="REVERSE TRANSCRIPTASE ZINC-BINDING DOMAIN-CONTAINING PROTEIN"/>
    <property type="match status" value="1"/>
</dbReference>
<dbReference type="KEGG" id="nta:107769970"/>
<dbReference type="PANTHER" id="PTHR33116">
    <property type="entry name" value="REVERSE TRANSCRIPTASE ZINC-BINDING DOMAIN-CONTAINING PROTEIN-RELATED-RELATED"/>
    <property type="match status" value="1"/>
</dbReference>
<dbReference type="STRING" id="4097.A0A1S3XXN8"/>
<accession>A0A1S3XXN8</accession>
<organism evidence="2">
    <name type="scientific">Nicotiana tabacum</name>
    <name type="common">Common tobacco</name>
    <dbReference type="NCBI Taxonomy" id="4097"/>
    <lineage>
        <taxon>Eukaryota</taxon>
        <taxon>Viridiplantae</taxon>
        <taxon>Streptophyta</taxon>
        <taxon>Embryophyta</taxon>
        <taxon>Tracheophyta</taxon>
        <taxon>Spermatophyta</taxon>
        <taxon>Magnoliopsida</taxon>
        <taxon>eudicotyledons</taxon>
        <taxon>Gunneridae</taxon>
        <taxon>Pentapetalae</taxon>
        <taxon>asterids</taxon>
        <taxon>lamiids</taxon>
        <taxon>Solanales</taxon>
        <taxon>Solanaceae</taxon>
        <taxon>Nicotianoideae</taxon>
        <taxon>Nicotianeae</taxon>
        <taxon>Nicotiana</taxon>
    </lineage>
</organism>
<reference evidence="2" key="1">
    <citation type="submission" date="2025-08" db="UniProtKB">
        <authorList>
            <consortium name="RefSeq"/>
        </authorList>
    </citation>
    <scope>IDENTIFICATION</scope>
</reference>
<dbReference type="PaxDb" id="4097-A0A1S3XXN8"/>
<evidence type="ECO:0000313" key="2">
    <source>
        <dbReference type="RefSeq" id="XP_016444716.1"/>
    </source>
</evidence>
<feature type="domain" description="Reverse transcriptase" evidence="1">
    <location>
        <begin position="10"/>
        <end position="199"/>
    </location>
</feature>
<dbReference type="CDD" id="cd01650">
    <property type="entry name" value="RT_nLTR_like"/>
    <property type="match status" value="1"/>
</dbReference>
<dbReference type="OMA" id="TIHICFA"/>
<dbReference type="Pfam" id="PF00078">
    <property type="entry name" value="RVT_1"/>
    <property type="match status" value="1"/>
</dbReference>
<gene>
    <name evidence="2" type="primary">LOC107769970</name>
</gene>
<dbReference type="AlphaFoldDB" id="A0A1S3XXN8"/>
<protein>
    <recommendedName>
        <fullName evidence="1">Reverse transcriptase domain-containing protein</fullName>
    </recommendedName>
</protein>
<name>A0A1S3XXN8_TOBAC</name>
<dbReference type="RefSeq" id="XP_016444716.1">
    <property type="nucleotide sequence ID" value="XM_016589230.1"/>
</dbReference>
<proteinExistence type="predicted"/>
<dbReference type="InterPro" id="IPR000477">
    <property type="entry name" value="RT_dom"/>
</dbReference>
<dbReference type="OrthoDB" id="1751077at2759"/>
<sequence>MSYSKSVIRDLIEESQSAFIEGRGIADNILFTHELFKGYNRKGISPRCVLKVDLRKAYDTLDLPQHEWRADKLISRKKRHSTRGLMPPYLFVIAIEYLQRELAQLAKNKNFKFHPRCKKLGTIHICFADDLLMFCKADITSTRLLQQTFLKFSNSSGLQANAEKSSIQLAGISDSTKQDIMQELGYTEGTMPFRYLGVPLASKKLSIIQCWPLVEKITQKINCWIAKLLSYAGRLQLIKLVPFGVQSYWAQIFQLPKKILKMIEAMCRSFLWSGTSTITKKALVAWDKIWTMKKDNLWV</sequence>